<protein>
    <recommendedName>
        <fullName evidence="4">NB-ARC domain-containing protein</fullName>
    </recommendedName>
</protein>
<dbReference type="Proteomes" id="UP001281410">
    <property type="component" value="Unassembled WGS sequence"/>
</dbReference>
<evidence type="ECO:0000256" key="1">
    <source>
        <dbReference type="ARBA" id="ARBA00022821"/>
    </source>
</evidence>
<keyword evidence="1" id="KW-0611">Plant defense</keyword>
<accession>A0AAE0DVX7</accession>
<dbReference type="PANTHER" id="PTHR33463:SF203">
    <property type="entry name" value="AAA+ ATPASE DOMAIN-CONTAINING PROTEIN"/>
    <property type="match status" value="1"/>
</dbReference>
<dbReference type="InterPro" id="IPR050905">
    <property type="entry name" value="Plant_NBS-LRR"/>
</dbReference>
<reference evidence="2" key="1">
    <citation type="journal article" date="2023" name="Plant J.">
        <title>Genome sequences and population genomics provide insights into the demographic history, inbreeding, and mutation load of two 'living fossil' tree species of Dipteronia.</title>
        <authorList>
            <person name="Feng Y."/>
            <person name="Comes H.P."/>
            <person name="Chen J."/>
            <person name="Zhu S."/>
            <person name="Lu R."/>
            <person name="Zhang X."/>
            <person name="Li P."/>
            <person name="Qiu J."/>
            <person name="Olsen K.M."/>
            <person name="Qiu Y."/>
        </authorList>
    </citation>
    <scope>NUCLEOTIDE SEQUENCE</scope>
    <source>
        <strain evidence="2">NBL</strain>
    </source>
</reference>
<sequence length="209" mass="23878">MAEIVISVAAKVAELLVVPIKKHICYPFKYESNIEGLKKQLENLTNRREVVHHSVDEAMRQGDEIEKHVEKWMHSVDEFTEGVVKPIIDDQHKAGKLCSIGFCYNLMTRYSLSKKAAKTKKEGFDLLGQGKFNKVSYRPPLHRAISIYTRDYEDFDSRKPIFQEIMQTLKGDNFNVIGVCMGGVGKITLVKSVVAQTIEDKLFDVVEWL</sequence>
<evidence type="ECO:0000313" key="2">
    <source>
        <dbReference type="EMBL" id="KAK3193155.1"/>
    </source>
</evidence>
<organism evidence="2 3">
    <name type="scientific">Dipteronia sinensis</name>
    <dbReference type="NCBI Taxonomy" id="43782"/>
    <lineage>
        <taxon>Eukaryota</taxon>
        <taxon>Viridiplantae</taxon>
        <taxon>Streptophyta</taxon>
        <taxon>Embryophyta</taxon>
        <taxon>Tracheophyta</taxon>
        <taxon>Spermatophyta</taxon>
        <taxon>Magnoliopsida</taxon>
        <taxon>eudicotyledons</taxon>
        <taxon>Gunneridae</taxon>
        <taxon>Pentapetalae</taxon>
        <taxon>rosids</taxon>
        <taxon>malvids</taxon>
        <taxon>Sapindales</taxon>
        <taxon>Sapindaceae</taxon>
        <taxon>Hippocastanoideae</taxon>
        <taxon>Acereae</taxon>
        <taxon>Dipteronia</taxon>
    </lineage>
</organism>
<dbReference type="PANTHER" id="PTHR33463">
    <property type="entry name" value="NB-ARC DOMAIN-CONTAINING PROTEIN-RELATED"/>
    <property type="match status" value="1"/>
</dbReference>
<gene>
    <name evidence="2" type="ORF">Dsin_024465</name>
</gene>
<dbReference type="EMBL" id="JANJYJ010000008">
    <property type="protein sequence ID" value="KAK3193155.1"/>
    <property type="molecule type" value="Genomic_DNA"/>
</dbReference>
<dbReference type="AlphaFoldDB" id="A0AAE0DVX7"/>
<proteinExistence type="predicted"/>
<keyword evidence="3" id="KW-1185">Reference proteome</keyword>
<name>A0AAE0DVX7_9ROSI</name>
<evidence type="ECO:0008006" key="4">
    <source>
        <dbReference type="Google" id="ProtNLM"/>
    </source>
</evidence>
<comment type="caution">
    <text evidence="2">The sequence shown here is derived from an EMBL/GenBank/DDBJ whole genome shotgun (WGS) entry which is preliminary data.</text>
</comment>
<evidence type="ECO:0000313" key="3">
    <source>
        <dbReference type="Proteomes" id="UP001281410"/>
    </source>
</evidence>